<dbReference type="AlphaFoldDB" id="A0A2A9FCW4"/>
<evidence type="ECO:0000313" key="1">
    <source>
        <dbReference type="EMBL" id="PFG49204.1"/>
    </source>
</evidence>
<name>A0A2A9FCW4_9PSEU</name>
<comment type="caution">
    <text evidence="1">The sequence shown here is derived from an EMBL/GenBank/DDBJ whole genome shotgun (WGS) entry which is preliminary data.</text>
</comment>
<dbReference type="Proteomes" id="UP000243542">
    <property type="component" value="Unassembled WGS sequence"/>
</dbReference>
<reference evidence="1 2" key="1">
    <citation type="submission" date="2017-10" db="EMBL/GenBank/DDBJ databases">
        <title>Sequencing the genomes of 1000 actinobacteria strains.</title>
        <authorList>
            <person name="Klenk H.-P."/>
        </authorList>
    </citation>
    <scope>NUCLEOTIDE SEQUENCE [LARGE SCALE GENOMIC DNA]</scope>
    <source>
        <strain evidence="1 2">DSM 46092</strain>
    </source>
</reference>
<protein>
    <submittedName>
        <fullName evidence="1">Uncharacterized protein</fullName>
    </submittedName>
</protein>
<dbReference type="EMBL" id="PDJK01000002">
    <property type="protein sequence ID" value="PFG49204.1"/>
    <property type="molecule type" value="Genomic_DNA"/>
</dbReference>
<sequence>MRINVAIAFLAWLDDQELTLGIVDQNAIDRWVTTGSSLRYEARHFLCWATERRLVSKVEVPVRPKSANGYRAIEADERWSLLNRLWHDSTIPLDVRVGGSLVLLFGQHLSRIVRLTTDCIADNDHAVTLILDRSPVSLPEPLAALVMELRDQRLAARPSANPPAQCLLFPGRPASHPISTEPFRKRLALHGIQARPARNAALTEFAADLPAPVLAELLGLHIGTAVTWTKTLQRDWSAYLEARATTGNATDLTTNSAHFE</sequence>
<organism evidence="1 2">
    <name type="scientific">Amycolatopsis sulphurea</name>
    <dbReference type="NCBI Taxonomy" id="76022"/>
    <lineage>
        <taxon>Bacteria</taxon>
        <taxon>Bacillati</taxon>
        <taxon>Actinomycetota</taxon>
        <taxon>Actinomycetes</taxon>
        <taxon>Pseudonocardiales</taxon>
        <taxon>Pseudonocardiaceae</taxon>
        <taxon>Amycolatopsis</taxon>
    </lineage>
</organism>
<keyword evidence="2" id="KW-1185">Reference proteome</keyword>
<evidence type="ECO:0000313" key="2">
    <source>
        <dbReference type="Proteomes" id="UP000243542"/>
    </source>
</evidence>
<accession>A0A2A9FCW4</accession>
<proteinExistence type="predicted"/>
<gene>
    <name evidence="1" type="ORF">ATK36_4343</name>
</gene>